<evidence type="ECO:0000256" key="1">
    <source>
        <dbReference type="SAM" id="MobiDB-lite"/>
    </source>
</evidence>
<dbReference type="Proteomes" id="UP000635606">
    <property type="component" value="Unassembled WGS sequence"/>
</dbReference>
<organism evidence="2 3">
    <name type="scientific">Virgisporangium ochraceum</name>
    <dbReference type="NCBI Taxonomy" id="65505"/>
    <lineage>
        <taxon>Bacteria</taxon>
        <taxon>Bacillati</taxon>
        <taxon>Actinomycetota</taxon>
        <taxon>Actinomycetes</taxon>
        <taxon>Micromonosporales</taxon>
        <taxon>Micromonosporaceae</taxon>
        <taxon>Virgisporangium</taxon>
    </lineage>
</organism>
<accession>A0A8J4ED78</accession>
<feature type="compositionally biased region" description="Basic and acidic residues" evidence="1">
    <location>
        <begin position="54"/>
        <end position="76"/>
    </location>
</feature>
<comment type="caution">
    <text evidence="2">The sequence shown here is derived from an EMBL/GenBank/DDBJ whole genome shotgun (WGS) entry which is preliminary data.</text>
</comment>
<evidence type="ECO:0000313" key="3">
    <source>
        <dbReference type="Proteomes" id="UP000635606"/>
    </source>
</evidence>
<dbReference type="EMBL" id="BOPH01000087">
    <property type="protein sequence ID" value="GIJ71245.1"/>
    <property type="molecule type" value="Genomic_DNA"/>
</dbReference>
<gene>
    <name evidence="2" type="ORF">Voc01_061620</name>
</gene>
<proteinExistence type="predicted"/>
<name>A0A8J4ED78_9ACTN</name>
<reference evidence="2" key="1">
    <citation type="submission" date="2021-01" db="EMBL/GenBank/DDBJ databases">
        <title>Whole genome shotgun sequence of Virgisporangium ochraceum NBRC 16418.</title>
        <authorList>
            <person name="Komaki H."/>
            <person name="Tamura T."/>
        </authorList>
    </citation>
    <scope>NUCLEOTIDE SEQUENCE</scope>
    <source>
        <strain evidence="2">NBRC 16418</strain>
    </source>
</reference>
<dbReference type="AlphaFoldDB" id="A0A8J4ED78"/>
<dbReference type="RefSeq" id="WP_239160594.1">
    <property type="nucleotide sequence ID" value="NZ_BOPH01000087.1"/>
</dbReference>
<sequence>MSARLRDGSGGYRAGMNDPASDRVHDRAAHLLPEERAAGSDDPAAQAEQILNDSDAREAYDESAPDLRIDHRRSTDTVEPEA</sequence>
<evidence type="ECO:0000313" key="2">
    <source>
        <dbReference type="EMBL" id="GIJ71245.1"/>
    </source>
</evidence>
<feature type="region of interest" description="Disordered" evidence="1">
    <location>
        <begin position="1"/>
        <end position="27"/>
    </location>
</feature>
<protein>
    <submittedName>
        <fullName evidence="2">Uncharacterized protein</fullName>
    </submittedName>
</protein>
<keyword evidence="3" id="KW-1185">Reference proteome</keyword>
<feature type="region of interest" description="Disordered" evidence="1">
    <location>
        <begin position="51"/>
        <end position="82"/>
    </location>
</feature>